<protein>
    <submittedName>
        <fullName evidence="1">Uncharacterized protein</fullName>
    </submittedName>
</protein>
<keyword evidence="2" id="KW-1185">Reference proteome</keyword>
<gene>
    <name evidence="1" type="ORF">BJ085DRAFT_32561</name>
</gene>
<name>A0A4V1J5D2_9FUNG</name>
<evidence type="ECO:0000313" key="2">
    <source>
        <dbReference type="Proteomes" id="UP000268162"/>
    </source>
</evidence>
<organism evidence="1 2">
    <name type="scientific">Dimargaris cristalligena</name>
    <dbReference type="NCBI Taxonomy" id="215637"/>
    <lineage>
        <taxon>Eukaryota</taxon>
        <taxon>Fungi</taxon>
        <taxon>Fungi incertae sedis</taxon>
        <taxon>Zoopagomycota</taxon>
        <taxon>Kickxellomycotina</taxon>
        <taxon>Dimargaritomycetes</taxon>
        <taxon>Dimargaritales</taxon>
        <taxon>Dimargaritaceae</taxon>
        <taxon>Dimargaris</taxon>
    </lineage>
</organism>
<accession>A0A4V1J5D2</accession>
<reference evidence="2" key="1">
    <citation type="journal article" date="2018" name="Nat. Microbiol.">
        <title>Leveraging single-cell genomics to expand the fungal tree of life.</title>
        <authorList>
            <person name="Ahrendt S.R."/>
            <person name="Quandt C.A."/>
            <person name="Ciobanu D."/>
            <person name="Clum A."/>
            <person name="Salamov A."/>
            <person name="Andreopoulos B."/>
            <person name="Cheng J.F."/>
            <person name="Woyke T."/>
            <person name="Pelin A."/>
            <person name="Henrissat B."/>
            <person name="Reynolds N.K."/>
            <person name="Benny G.L."/>
            <person name="Smith M.E."/>
            <person name="James T.Y."/>
            <person name="Grigoriev I.V."/>
        </authorList>
    </citation>
    <scope>NUCLEOTIDE SEQUENCE [LARGE SCALE GENOMIC DNA]</scope>
    <source>
        <strain evidence="2">RSA 468</strain>
    </source>
</reference>
<sequence>MRYKAPFPTVGPGDQWQADGVSIEQNQVQRTRDQIANEKALREFHPELAWLHTHVQVVPITDSAQRDYDPFVGAFQFLEDQIHQGDLQQLQKLMDLAMSPSLMTVLELEIKRRILPSYVRISNFLQKAVVWVNSPKTPDDRLELVSQLEQTNSLRHSCGGAMFEMAVYTLARFATLTPTFAMDLQQFNLFSEIDDPHIARALSIAKTYGQPEFFRALLNFVGNTGEIRDKVYARAAEQGWTDVSMALKIYRPRPVSGYTECFPLTYTNTLKLDDAGRLYHRYYSNSSNIVHYESPKAGVAEVPDALGGYDRVMVPPTTTNTASGPTITNDKPSCKLDPSHFI</sequence>
<dbReference type="EMBL" id="ML002343">
    <property type="protein sequence ID" value="RKP38649.1"/>
    <property type="molecule type" value="Genomic_DNA"/>
</dbReference>
<dbReference type="Proteomes" id="UP000268162">
    <property type="component" value="Unassembled WGS sequence"/>
</dbReference>
<dbReference type="AlphaFoldDB" id="A0A4V1J5D2"/>
<proteinExistence type="predicted"/>
<evidence type="ECO:0000313" key="1">
    <source>
        <dbReference type="EMBL" id="RKP38649.1"/>
    </source>
</evidence>